<gene>
    <name evidence="3" type="ORF">EYZ11_009637</name>
</gene>
<evidence type="ECO:0000313" key="3">
    <source>
        <dbReference type="EMBL" id="THC90898.1"/>
    </source>
</evidence>
<organism evidence="3 4">
    <name type="scientific">Aspergillus tanneri</name>
    <dbReference type="NCBI Taxonomy" id="1220188"/>
    <lineage>
        <taxon>Eukaryota</taxon>
        <taxon>Fungi</taxon>
        <taxon>Dikarya</taxon>
        <taxon>Ascomycota</taxon>
        <taxon>Pezizomycotina</taxon>
        <taxon>Eurotiomycetes</taxon>
        <taxon>Eurotiomycetidae</taxon>
        <taxon>Eurotiales</taxon>
        <taxon>Aspergillaceae</taxon>
        <taxon>Aspergillus</taxon>
        <taxon>Aspergillus subgen. Circumdati</taxon>
    </lineage>
</organism>
<evidence type="ECO:0000259" key="2">
    <source>
        <dbReference type="PROSITE" id="PS51192"/>
    </source>
</evidence>
<dbReference type="AlphaFoldDB" id="A0A4S3J9H3"/>
<evidence type="ECO:0000256" key="1">
    <source>
        <dbReference type="SAM" id="MobiDB-lite"/>
    </source>
</evidence>
<dbReference type="Pfam" id="PF00270">
    <property type="entry name" value="DEAD"/>
    <property type="match status" value="1"/>
</dbReference>
<dbReference type="GO" id="GO:0043138">
    <property type="term" value="F:3'-5' DNA helicase activity"/>
    <property type="evidence" value="ECO:0007669"/>
    <property type="project" value="UniProtKB-EC"/>
</dbReference>
<dbReference type="GO" id="GO:0005524">
    <property type="term" value="F:ATP binding"/>
    <property type="evidence" value="ECO:0007669"/>
    <property type="project" value="InterPro"/>
</dbReference>
<dbReference type="SMART" id="SM00487">
    <property type="entry name" value="DEXDc"/>
    <property type="match status" value="1"/>
</dbReference>
<dbReference type="SUPFAM" id="SSF52540">
    <property type="entry name" value="P-loop containing nucleoside triphosphate hydrolases"/>
    <property type="match status" value="1"/>
</dbReference>
<dbReference type="PANTHER" id="PTHR47835">
    <property type="entry name" value="HFM1, ATP DEPENDENT DNA HELICASE HOMOLOG"/>
    <property type="match status" value="1"/>
</dbReference>
<dbReference type="InterPro" id="IPR011545">
    <property type="entry name" value="DEAD/DEAH_box_helicase_dom"/>
</dbReference>
<proteinExistence type="predicted"/>
<feature type="region of interest" description="Disordered" evidence="1">
    <location>
        <begin position="32"/>
        <end position="52"/>
    </location>
</feature>
<dbReference type="InterPro" id="IPR052247">
    <property type="entry name" value="Meiotic_Crossover_Helicase"/>
</dbReference>
<accession>A0A4S3J9H3</accession>
<evidence type="ECO:0000313" key="4">
    <source>
        <dbReference type="Proteomes" id="UP000308092"/>
    </source>
</evidence>
<name>A0A4S3J9H3_9EURO</name>
<dbReference type="InterPro" id="IPR027417">
    <property type="entry name" value="P-loop_NTPase"/>
</dbReference>
<dbReference type="STRING" id="1220188.A0A4S3J9H3"/>
<dbReference type="GO" id="GO:0016787">
    <property type="term" value="F:hydrolase activity"/>
    <property type="evidence" value="ECO:0007669"/>
    <property type="project" value="UniProtKB-KW"/>
</dbReference>
<dbReference type="PANTHER" id="PTHR47835:SF3">
    <property type="entry name" value="HELICASE FOR MEIOSIS 1"/>
    <property type="match status" value="1"/>
</dbReference>
<dbReference type="InterPro" id="IPR014001">
    <property type="entry name" value="Helicase_ATP-bd"/>
</dbReference>
<protein>
    <recommendedName>
        <fullName evidence="2">Helicase ATP-binding domain-containing protein</fullName>
    </recommendedName>
</protein>
<feature type="domain" description="Helicase ATP-binding" evidence="2">
    <location>
        <begin position="93"/>
        <end position="267"/>
    </location>
</feature>
<dbReference type="GO" id="GO:0003676">
    <property type="term" value="F:nucleic acid binding"/>
    <property type="evidence" value="ECO:0007669"/>
    <property type="project" value="InterPro"/>
</dbReference>
<feature type="compositionally biased region" description="Low complexity" evidence="1">
    <location>
        <begin position="32"/>
        <end position="46"/>
    </location>
</feature>
<dbReference type="Proteomes" id="UP000308092">
    <property type="component" value="Unassembled WGS sequence"/>
</dbReference>
<reference evidence="3 4" key="1">
    <citation type="submission" date="2019-03" db="EMBL/GenBank/DDBJ databases">
        <title>The genome sequence of a newly discovered highly antifungal drug resistant Aspergillus species, Aspergillus tanneri NIH 1004.</title>
        <authorList>
            <person name="Mounaud S."/>
            <person name="Singh I."/>
            <person name="Joardar V."/>
            <person name="Pakala S."/>
            <person name="Pakala S."/>
            <person name="Venepally P."/>
            <person name="Hoover J."/>
            <person name="Nierman W."/>
            <person name="Chung J."/>
            <person name="Losada L."/>
        </authorList>
    </citation>
    <scope>NUCLEOTIDE SEQUENCE [LARGE SCALE GENOMIC DNA]</scope>
    <source>
        <strain evidence="3 4">NIH1004</strain>
    </source>
</reference>
<dbReference type="Gene3D" id="3.40.50.300">
    <property type="entry name" value="P-loop containing nucleotide triphosphate hydrolases"/>
    <property type="match status" value="2"/>
</dbReference>
<comment type="caution">
    <text evidence="3">The sequence shown here is derived from an EMBL/GenBank/DDBJ whole genome shotgun (WGS) entry which is preliminary data.</text>
</comment>
<dbReference type="PROSITE" id="PS51192">
    <property type="entry name" value="HELICASE_ATP_BIND_1"/>
    <property type="match status" value="1"/>
</dbReference>
<sequence length="309" mass="35277">MALRKSLVSFVTRMPHLTESWIPTHPILVPEESSSRSSYEETGYSSPNKSTPFQNIPMSARGVVLVSLRELPDNYRSVFHFPVFNAVQSKCFQPVYKTDDNIVLAAPTGSGKTVVMELAICRLLNNLQNERFKVVYQAPTKSLCSERFRDWNRKFRALGLQCAELTGDTDYTQMRSVQNSQIIITTPEKWDSMTRKWKDHTRLMQMVKLFLIDEVHILKEARGATLEAVVSRMKAIGSNVRFVALSATIPNSEDIATWLGKNTTNQHVPAHREHFGEEFRPVKLQKFVYGYQSHGNDFAFDKMCSSKYG</sequence>
<dbReference type="VEuPathDB" id="FungiDB:EYZ11_009637"/>
<dbReference type="EMBL" id="SOSA01000468">
    <property type="protein sequence ID" value="THC90898.1"/>
    <property type="molecule type" value="Genomic_DNA"/>
</dbReference>
<keyword evidence="4" id="KW-1185">Reference proteome</keyword>
<dbReference type="FunFam" id="3.40.50.300:FF:000950">
    <property type="entry name" value="probable ATP-dependent DNA helicase HFM1"/>
    <property type="match status" value="1"/>
</dbReference>